<dbReference type="InterPro" id="IPR001387">
    <property type="entry name" value="Cro/C1-type_HTH"/>
</dbReference>
<evidence type="ECO:0000256" key="1">
    <source>
        <dbReference type="ARBA" id="ARBA00023125"/>
    </source>
</evidence>
<organism evidence="3 4">
    <name type="scientific">Thomasclavelia spiroformis DSM 1552</name>
    <dbReference type="NCBI Taxonomy" id="428126"/>
    <lineage>
        <taxon>Bacteria</taxon>
        <taxon>Bacillati</taxon>
        <taxon>Bacillota</taxon>
        <taxon>Erysipelotrichia</taxon>
        <taxon>Erysipelotrichales</taxon>
        <taxon>Coprobacillaceae</taxon>
        <taxon>Thomasclavelia</taxon>
    </lineage>
</organism>
<proteinExistence type="predicted"/>
<dbReference type="HOGENOM" id="CLU_056925_0_0_9"/>
<accession>B1BZQ8</accession>
<evidence type="ECO:0000259" key="2">
    <source>
        <dbReference type="PROSITE" id="PS50943"/>
    </source>
</evidence>
<dbReference type="EMBL" id="ABIK02000004">
    <property type="protein sequence ID" value="EDS75905.1"/>
    <property type="molecule type" value="Genomic_DNA"/>
</dbReference>
<dbReference type="GeneID" id="94018128"/>
<reference evidence="3" key="2">
    <citation type="submission" date="2014-06" db="EMBL/GenBank/DDBJ databases">
        <title>Draft genome sequence of Clostridium spiroforme (DSM 1552).</title>
        <authorList>
            <person name="Sudarsanam P."/>
            <person name="Ley R."/>
            <person name="Guruge J."/>
            <person name="Turnbaugh P.J."/>
            <person name="Mahowald M."/>
            <person name="Liep D."/>
            <person name="Gordon J."/>
        </authorList>
    </citation>
    <scope>NUCLEOTIDE SEQUENCE</scope>
    <source>
        <strain evidence="3">DSM 1552</strain>
    </source>
</reference>
<dbReference type="Proteomes" id="UP000004910">
    <property type="component" value="Unassembled WGS sequence"/>
</dbReference>
<keyword evidence="1 3" id="KW-0238">DNA-binding</keyword>
<reference evidence="3" key="1">
    <citation type="submission" date="2008-02" db="EMBL/GenBank/DDBJ databases">
        <authorList>
            <person name="Fulton L."/>
            <person name="Clifton S."/>
            <person name="Fulton B."/>
            <person name="Xu J."/>
            <person name="Minx P."/>
            <person name="Pepin K.H."/>
            <person name="Johnson M."/>
            <person name="Thiruvilangam P."/>
            <person name="Bhonagiri V."/>
            <person name="Nash W.E."/>
            <person name="Mardis E.R."/>
            <person name="Wilson R.K."/>
        </authorList>
    </citation>
    <scope>NUCLEOTIDE SEQUENCE [LARGE SCALE GENOMIC DNA]</scope>
    <source>
        <strain evidence="3">DSM 1552</strain>
    </source>
</reference>
<dbReference type="PANTHER" id="PTHR46558">
    <property type="entry name" value="TRACRIPTIONAL REGULATORY PROTEIN-RELATED-RELATED"/>
    <property type="match status" value="1"/>
</dbReference>
<dbReference type="OrthoDB" id="9812495at2"/>
<name>B1BZQ8_9FIRM</name>
<dbReference type="Gene3D" id="1.10.260.40">
    <property type="entry name" value="lambda repressor-like DNA-binding domains"/>
    <property type="match status" value="1"/>
</dbReference>
<dbReference type="eggNOG" id="COG1476">
    <property type="taxonomic scope" value="Bacteria"/>
</dbReference>
<dbReference type="RefSeq" id="WP_004609595.1">
    <property type="nucleotide sequence ID" value="NZ_CP102275.1"/>
</dbReference>
<dbReference type="SUPFAM" id="SSF47413">
    <property type="entry name" value="lambda repressor-like DNA-binding domains"/>
    <property type="match status" value="1"/>
</dbReference>
<dbReference type="SMART" id="SM00530">
    <property type="entry name" value="HTH_XRE"/>
    <property type="match status" value="1"/>
</dbReference>
<gene>
    <name evidence="3" type="ORF">CLOSPI_00435</name>
</gene>
<sequence>MKINEIIKERRLELGYTQEQLGALLNLSSSAVNRWEKGNCYPDITILPILARILKTDLNTLLSFKEDLTDMEIGLFLNELANKEIDEAFLLAKNKIDEYPTCYKLLLNCALVLKGMLCIDDKQDDETYYPTIEKWILDSLKSDDLQIRNLAKSMMIDNYLKNNQLDLAKEMIESLPEQNVIDKRQKMVSLYRVQGENDLALKLTEEKLYQQISIILSLLIQMIEIAFEQNNEYAYNYYAKVYKQVGKCFDLANYLPYLGILQVAILKRDEKTSISILKKLFTVLFENENFLTSPLYSHLTIKANKQKLVKEAKDLLSTLLKDKDFDFLKENEDFIQMLKRI</sequence>
<dbReference type="PANTHER" id="PTHR46558:SF11">
    <property type="entry name" value="HTH-TYPE TRANSCRIPTIONAL REGULATOR XRE"/>
    <property type="match status" value="1"/>
</dbReference>
<dbReference type="GO" id="GO:0003677">
    <property type="term" value="F:DNA binding"/>
    <property type="evidence" value="ECO:0007669"/>
    <property type="project" value="UniProtKB-KW"/>
</dbReference>
<evidence type="ECO:0000313" key="3">
    <source>
        <dbReference type="EMBL" id="EDS75905.1"/>
    </source>
</evidence>
<feature type="domain" description="HTH cro/C1-type" evidence="2">
    <location>
        <begin position="7"/>
        <end position="61"/>
    </location>
</feature>
<evidence type="ECO:0000313" key="4">
    <source>
        <dbReference type="Proteomes" id="UP000004910"/>
    </source>
</evidence>
<dbReference type="AlphaFoldDB" id="B1BZQ8"/>
<comment type="caution">
    <text evidence="3">The sequence shown here is derived from an EMBL/GenBank/DDBJ whole genome shotgun (WGS) entry which is preliminary data.</text>
</comment>
<keyword evidence="4" id="KW-1185">Reference proteome</keyword>
<dbReference type="InterPro" id="IPR010982">
    <property type="entry name" value="Lambda_DNA-bd_dom_sf"/>
</dbReference>
<dbReference type="CDD" id="cd00093">
    <property type="entry name" value="HTH_XRE"/>
    <property type="match status" value="1"/>
</dbReference>
<dbReference type="PROSITE" id="PS50943">
    <property type="entry name" value="HTH_CROC1"/>
    <property type="match status" value="1"/>
</dbReference>
<dbReference type="Pfam" id="PF01381">
    <property type="entry name" value="HTH_3"/>
    <property type="match status" value="1"/>
</dbReference>
<protein>
    <submittedName>
        <fullName evidence="3">DNA-binding helix-turn-helix protein</fullName>
    </submittedName>
</protein>
<dbReference type="STRING" id="428126.CLOSPI_00435"/>